<reference evidence="1 2" key="1">
    <citation type="journal article" date="2014" name="Genome Biol. Evol.">
        <title>The genome of the myxosporean Thelohanellus kitauei shows adaptations to nutrient acquisition within its fish host.</title>
        <authorList>
            <person name="Yang Y."/>
            <person name="Xiong J."/>
            <person name="Zhou Z."/>
            <person name="Huo F."/>
            <person name="Miao W."/>
            <person name="Ran C."/>
            <person name="Liu Y."/>
            <person name="Zhang J."/>
            <person name="Feng J."/>
            <person name="Wang M."/>
            <person name="Wang M."/>
            <person name="Wang L."/>
            <person name="Yao B."/>
        </authorList>
    </citation>
    <scope>NUCLEOTIDE SEQUENCE [LARGE SCALE GENOMIC DNA]</scope>
    <source>
        <strain evidence="1">Wuqing</strain>
    </source>
</reference>
<evidence type="ECO:0000313" key="1">
    <source>
        <dbReference type="EMBL" id="KII75039.1"/>
    </source>
</evidence>
<dbReference type="EMBL" id="JWZT01000059">
    <property type="protein sequence ID" value="KII75039.1"/>
    <property type="molecule type" value="Genomic_DNA"/>
</dbReference>
<evidence type="ECO:0000313" key="2">
    <source>
        <dbReference type="Proteomes" id="UP000031668"/>
    </source>
</evidence>
<keyword evidence="2" id="KW-1185">Reference proteome</keyword>
<name>A0A0C2JB05_THEKT</name>
<dbReference type="AlphaFoldDB" id="A0A0C2JB05"/>
<gene>
    <name evidence="1" type="ORF">RF11_14088</name>
</gene>
<organism evidence="1 2">
    <name type="scientific">Thelohanellus kitauei</name>
    <name type="common">Myxosporean</name>
    <dbReference type="NCBI Taxonomy" id="669202"/>
    <lineage>
        <taxon>Eukaryota</taxon>
        <taxon>Metazoa</taxon>
        <taxon>Cnidaria</taxon>
        <taxon>Myxozoa</taxon>
        <taxon>Myxosporea</taxon>
        <taxon>Bivalvulida</taxon>
        <taxon>Platysporina</taxon>
        <taxon>Myxobolidae</taxon>
        <taxon>Thelohanellus</taxon>
    </lineage>
</organism>
<comment type="caution">
    <text evidence="1">The sequence shown here is derived from an EMBL/GenBank/DDBJ whole genome shotgun (WGS) entry which is preliminary data.</text>
</comment>
<protein>
    <submittedName>
        <fullName evidence="1">Uncharacterized protein</fullName>
    </submittedName>
</protein>
<dbReference type="Proteomes" id="UP000031668">
    <property type="component" value="Unassembled WGS sequence"/>
</dbReference>
<proteinExistence type="predicted"/>
<sequence>MYGTKSCNTVDASFEITKELKKEIQSLKDKVNTISLEKKSEPFNEDVPKSSTKGDQAWRCHYCGKLGHIMRYRKIYQRECSRGRNQSIFTLYTHTMINNIIPDILGCDENKDSKFGRIKNKWIYHLKRLHVIVPTNHCPDKNISCIG</sequence>
<accession>A0A0C2JB05</accession>